<keyword evidence="4" id="KW-1185">Reference proteome</keyword>
<sequence length="749" mass="84593">MRKCRAAIGIPPSATLDEHIRSLFPPGAVYSCDPEPMGTLGERRMRQMSGNIRSKSDWLETINDVDTCAGWAVEAKARGLTDVEFKYLLGELVYYASLHPPESKIRLSAVDGVWFSDVLIDPDTTNELRDYAAMLESVPDRQKDWYPNDRPCVLNLIDPSLFPLIYNRSKLCCQTDMSPQAALKLEEVGEFPGSLGEWHMALHVTQGGESDYYLPTEVTRYDSCTSNEFGWLPSEFRIDNNGAVTIESYINNLHPIKHAALYPIIAKVFSKFLPVLEQVVTDLVHPRQPRVKPNSSQYYKSNEPIPDEDDTSYDEEIKLWKRRATFVHPQPEPFVAPARPVIPYSLCGRRLQAIVKMANIELTSKRPIYDGKAWKLAGLDNERIIATGIFFYNVTNIAPSSMRFRAALCCWDFEVEQFDIDSIVNAYGIERDRLEDGDLASQELGSVGIKDGRCLVFPNIHQFKLSVLKLADQTKPGHCKMLTFYFVDPSTRIPSTEIVPPQQQDWCFEDVLASEPFCSLPQLVVDGIMAKVDFPISLKEAKKTRLQGSMLAAGISEMVASSSEIPLLPLHVIRSIVDHVVGSSRMEYDDVRKDSQEYKELLKLLLQVSRNFRAIALPLYCNYFILKASIRSQAAHGIYDLSSSHSGDDRAIYKYLGHPTHHLAKKLKIELGEQIIYSSRAVEVLSRASFDGCAFPLVRKITLILVWEESDDEDGINLSQAESNIRAFVEWIKQLAPVVSEIRVLLEDI</sequence>
<gene>
    <name evidence="3" type="ORF">GGH94_002629</name>
</gene>
<dbReference type="PANTHER" id="PTHR33119:SF1">
    <property type="entry name" value="FE2OG DIOXYGENASE DOMAIN-CONTAINING PROTEIN"/>
    <property type="match status" value="1"/>
</dbReference>
<dbReference type="EMBL" id="JANBUY010000075">
    <property type="protein sequence ID" value="KAJ2864868.1"/>
    <property type="molecule type" value="Genomic_DNA"/>
</dbReference>
<reference evidence="3" key="1">
    <citation type="submission" date="2022-07" db="EMBL/GenBank/DDBJ databases">
        <title>Phylogenomic reconstructions and comparative analyses of Kickxellomycotina fungi.</title>
        <authorList>
            <person name="Reynolds N.K."/>
            <person name="Stajich J.E."/>
            <person name="Barry K."/>
            <person name="Grigoriev I.V."/>
            <person name="Crous P."/>
            <person name="Smith M.E."/>
        </authorList>
    </citation>
    <scope>NUCLEOTIDE SEQUENCE</scope>
    <source>
        <strain evidence="3">RSA 476</strain>
    </source>
</reference>
<dbReference type="PROSITE" id="PS51257">
    <property type="entry name" value="PROKAR_LIPOPROTEIN"/>
    <property type="match status" value="1"/>
</dbReference>
<dbReference type="Proteomes" id="UP001140074">
    <property type="component" value="Unassembled WGS sequence"/>
</dbReference>
<evidence type="ECO:0000259" key="2">
    <source>
        <dbReference type="Pfam" id="PF14033"/>
    </source>
</evidence>
<dbReference type="AlphaFoldDB" id="A0A9W8IKV1"/>
<name>A0A9W8IKV1_9FUNG</name>
<dbReference type="InterPro" id="IPR049192">
    <property type="entry name" value="DUF4246_C"/>
</dbReference>
<evidence type="ECO:0000313" key="3">
    <source>
        <dbReference type="EMBL" id="KAJ2864868.1"/>
    </source>
</evidence>
<organism evidence="3 4">
    <name type="scientific">Coemansia aciculifera</name>
    <dbReference type="NCBI Taxonomy" id="417176"/>
    <lineage>
        <taxon>Eukaryota</taxon>
        <taxon>Fungi</taxon>
        <taxon>Fungi incertae sedis</taxon>
        <taxon>Zoopagomycota</taxon>
        <taxon>Kickxellomycotina</taxon>
        <taxon>Kickxellomycetes</taxon>
        <taxon>Kickxellales</taxon>
        <taxon>Kickxellaceae</taxon>
        <taxon>Coemansia</taxon>
    </lineage>
</organism>
<evidence type="ECO:0000313" key="4">
    <source>
        <dbReference type="Proteomes" id="UP001140074"/>
    </source>
</evidence>
<feature type="domain" description="DUF4246" evidence="2">
    <location>
        <begin position="85"/>
        <end position="509"/>
    </location>
</feature>
<feature type="region of interest" description="Disordered" evidence="1">
    <location>
        <begin position="288"/>
        <end position="311"/>
    </location>
</feature>
<accession>A0A9W8IKV1</accession>
<comment type="caution">
    <text evidence="3">The sequence shown here is derived from an EMBL/GenBank/DDBJ whole genome shotgun (WGS) entry which is preliminary data.</text>
</comment>
<protein>
    <recommendedName>
        <fullName evidence="2">DUF4246 domain-containing protein</fullName>
    </recommendedName>
</protein>
<proteinExistence type="predicted"/>
<dbReference type="PANTHER" id="PTHR33119">
    <property type="entry name" value="IFI3P"/>
    <property type="match status" value="1"/>
</dbReference>
<dbReference type="Pfam" id="PF14033">
    <property type="entry name" value="DUF4246"/>
    <property type="match status" value="1"/>
</dbReference>
<dbReference type="InterPro" id="IPR025340">
    <property type="entry name" value="DUF4246"/>
</dbReference>
<evidence type="ECO:0000256" key="1">
    <source>
        <dbReference type="SAM" id="MobiDB-lite"/>
    </source>
</evidence>